<accession>A0AAE1ANB3</accession>
<reference evidence="1" key="1">
    <citation type="journal article" date="2023" name="G3 (Bethesda)">
        <title>A reference genome for the long-term kleptoplast-retaining sea slug Elysia crispata morphotype clarki.</title>
        <authorList>
            <person name="Eastman K.E."/>
            <person name="Pendleton A.L."/>
            <person name="Shaikh M.A."/>
            <person name="Suttiyut T."/>
            <person name="Ogas R."/>
            <person name="Tomko P."/>
            <person name="Gavelis G."/>
            <person name="Widhalm J.R."/>
            <person name="Wisecaver J.H."/>
        </authorList>
    </citation>
    <scope>NUCLEOTIDE SEQUENCE</scope>
    <source>
        <strain evidence="1">ECLA1</strain>
    </source>
</reference>
<gene>
    <name evidence="1" type="ORF">RRG08_060405</name>
</gene>
<comment type="caution">
    <text evidence="1">The sequence shown here is derived from an EMBL/GenBank/DDBJ whole genome shotgun (WGS) entry which is preliminary data.</text>
</comment>
<dbReference type="Proteomes" id="UP001283361">
    <property type="component" value="Unassembled WGS sequence"/>
</dbReference>
<name>A0AAE1ANB3_9GAST</name>
<sequence length="141" mass="15780">MHLHIRIEILHHLFSPTKAGPNGTKRRPAFQKPLEWIIDLYKRWALHLALRVAPFSEFAATSRATAQLHPTIMKTILIMCTFLAFAAITVNAMCTTGSVCTDRVHFQDPATGVYYCCDEGEHPLTVNTPRSGIICECSQAK</sequence>
<dbReference type="EMBL" id="JAWDGP010001626">
    <property type="protein sequence ID" value="KAK3789852.1"/>
    <property type="molecule type" value="Genomic_DNA"/>
</dbReference>
<evidence type="ECO:0000313" key="2">
    <source>
        <dbReference type="Proteomes" id="UP001283361"/>
    </source>
</evidence>
<evidence type="ECO:0000313" key="1">
    <source>
        <dbReference type="EMBL" id="KAK3789852.1"/>
    </source>
</evidence>
<proteinExistence type="predicted"/>
<organism evidence="1 2">
    <name type="scientific">Elysia crispata</name>
    <name type="common">lettuce slug</name>
    <dbReference type="NCBI Taxonomy" id="231223"/>
    <lineage>
        <taxon>Eukaryota</taxon>
        <taxon>Metazoa</taxon>
        <taxon>Spiralia</taxon>
        <taxon>Lophotrochozoa</taxon>
        <taxon>Mollusca</taxon>
        <taxon>Gastropoda</taxon>
        <taxon>Heterobranchia</taxon>
        <taxon>Euthyneura</taxon>
        <taxon>Panpulmonata</taxon>
        <taxon>Sacoglossa</taxon>
        <taxon>Placobranchoidea</taxon>
        <taxon>Plakobranchidae</taxon>
        <taxon>Elysia</taxon>
    </lineage>
</organism>
<keyword evidence="2" id="KW-1185">Reference proteome</keyword>
<protein>
    <submittedName>
        <fullName evidence="1">Uncharacterized protein</fullName>
    </submittedName>
</protein>
<dbReference type="AlphaFoldDB" id="A0AAE1ANB3"/>